<evidence type="ECO:0000256" key="1">
    <source>
        <dbReference type="SAM" id="MobiDB-lite"/>
    </source>
</evidence>
<evidence type="ECO:0008006" key="4">
    <source>
        <dbReference type="Google" id="ProtNLM"/>
    </source>
</evidence>
<protein>
    <recommendedName>
        <fullName evidence="4">Protein SSUH2 homolog</fullName>
    </recommendedName>
</protein>
<evidence type="ECO:0000313" key="3">
    <source>
        <dbReference type="Proteomes" id="UP000683360"/>
    </source>
</evidence>
<sequence>MTVSCTTEQTCGSIPPIHFTWKHGYQGGQTTPYPPSGGYQGPQPGGSYQGGPPAGGYPGGQQAGGYSGGQPAGGYPSGQPAGGYPGGQPAGGYSGGQPAGGYLGGQPAGGYPGGQPAGAYPGTTTASNQESGYIAPPQGVSVPQYTGAIPENEAPTEQQSAPTAPPLEKMDAIPGYQNIGFTESFLPPPPTYQDAMKGPPPERQNISNVPTITEQEARDALLEFVADNCCYGKKAAEDLNFNDLKSSSAFHYTMESFTEARSTEWAYEPYTGQTIDGPHNGPAPGPWDIQSKPSQLFKNEARRIEVPHTASIKPCHHCFASGFIRCHKCQGRGRTRCFTCNGSGMRMGHNHHHHDHHNHGHHDNHHHHHHGFADDNRCTWCHGSGFRDCGTCHTRGMVVCPLCRGYHQLKCYICLTIKWHTEEDHHIVERTALPDHLIKQAQGQVAFEESLPRVYPITQFQESEVNQASASLVAKHQFPSKAILMQRQRVRIVPVTVCMYKWKDADADFIVYGFEKKVYAPNYPQKCCCGCSII</sequence>
<gene>
    <name evidence="2" type="ORF">MEDL_4094</name>
</gene>
<dbReference type="AlphaFoldDB" id="A0A8S3Q1J0"/>
<evidence type="ECO:0000313" key="2">
    <source>
        <dbReference type="EMBL" id="CAG2188687.1"/>
    </source>
</evidence>
<dbReference type="OrthoDB" id="3355217at2759"/>
<proteinExistence type="predicted"/>
<dbReference type="PANTHER" id="PTHR48465:SF1">
    <property type="entry name" value="PROTEIN SSUH2 HOMOLOG"/>
    <property type="match status" value="1"/>
</dbReference>
<name>A0A8S3Q1J0_MYTED</name>
<keyword evidence="3" id="KW-1185">Reference proteome</keyword>
<feature type="compositionally biased region" description="Gly residues" evidence="1">
    <location>
        <begin position="38"/>
        <end position="116"/>
    </location>
</feature>
<dbReference type="Proteomes" id="UP000683360">
    <property type="component" value="Unassembled WGS sequence"/>
</dbReference>
<dbReference type="PANTHER" id="PTHR48465">
    <property type="entry name" value="PROTEIN SSUH2 HOMOLOG"/>
    <property type="match status" value="1"/>
</dbReference>
<dbReference type="EMBL" id="CAJPWZ010000272">
    <property type="protein sequence ID" value="CAG2188687.1"/>
    <property type="molecule type" value="Genomic_DNA"/>
</dbReference>
<accession>A0A8S3Q1J0</accession>
<reference evidence="2" key="1">
    <citation type="submission" date="2021-03" db="EMBL/GenBank/DDBJ databases">
        <authorList>
            <person name="Bekaert M."/>
        </authorList>
    </citation>
    <scope>NUCLEOTIDE SEQUENCE</scope>
</reference>
<comment type="caution">
    <text evidence="2">The sequence shown here is derived from an EMBL/GenBank/DDBJ whole genome shotgun (WGS) entry which is preliminary data.</text>
</comment>
<feature type="region of interest" description="Disordered" evidence="1">
    <location>
        <begin position="23"/>
        <end position="164"/>
    </location>
</feature>
<organism evidence="2 3">
    <name type="scientific">Mytilus edulis</name>
    <name type="common">Blue mussel</name>
    <dbReference type="NCBI Taxonomy" id="6550"/>
    <lineage>
        <taxon>Eukaryota</taxon>
        <taxon>Metazoa</taxon>
        <taxon>Spiralia</taxon>
        <taxon>Lophotrochozoa</taxon>
        <taxon>Mollusca</taxon>
        <taxon>Bivalvia</taxon>
        <taxon>Autobranchia</taxon>
        <taxon>Pteriomorphia</taxon>
        <taxon>Mytilida</taxon>
        <taxon>Mytiloidea</taxon>
        <taxon>Mytilidae</taxon>
        <taxon>Mytilinae</taxon>
        <taxon>Mytilus</taxon>
    </lineage>
</organism>
<dbReference type="InterPro" id="IPR052789">
    <property type="entry name" value="SSUH2_homolog"/>
</dbReference>